<evidence type="ECO:0000313" key="1">
    <source>
        <dbReference type="EMBL" id="NYD43160.1"/>
    </source>
</evidence>
<reference evidence="1 2" key="1">
    <citation type="submission" date="2020-07" db="EMBL/GenBank/DDBJ databases">
        <title>Sequencing the genomes of 1000 actinobacteria strains.</title>
        <authorList>
            <person name="Klenk H.-P."/>
        </authorList>
    </citation>
    <scope>NUCLEOTIDE SEQUENCE [LARGE SCALE GENOMIC DNA]</scope>
    <source>
        <strain evidence="1 2">DSM 21350</strain>
    </source>
</reference>
<protein>
    <submittedName>
        <fullName evidence="1">Uncharacterized protein</fullName>
    </submittedName>
</protein>
<accession>A0A7Y9E923</accession>
<proteinExistence type="predicted"/>
<dbReference type="RefSeq" id="WP_179664712.1">
    <property type="nucleotide sequence ID" value="NZ_JACCBG010000001.1"/>
</dbReference>
<keyword evidence="2" id="KW-1185">Reference proteome</keyword>
<dbReference type="AlphaFoldDB" id="A0A7Y9E923"/>
<comment type="caution">
    <text evidence="1">The sequence shown here is derived from an EMBL/GenBank/DDBJ whole genome shotgun (WGS) entry which is preliminary data.</text>
</comment>
<gene>
    <name evidence="1" type="ORF">BJZ21_003243</name>
</gene>
<dbReference type="EMBL" id="JACCBG010000001">
    <property type="protein sequence ID" value="NYD43160.1"/>
    <property type="molecule type" value="Genomic_DNA"/>
</dbReference>
<organism evidence="1 2">
    <name type="scientific">Nocardioides panaciterrulae</name>
    <dbReference type="NCBI Taxonomy" id="661492"/>
    <lineage>
        <taxon>Bacteria</taxon>
        <taxon>Bacillati</taxon>
        <taxon>Actinomycetota</taxon>
        <taxon>Actinomycetes</taxon>
        <taxon>Propionibacteriales</taxon>
        <taxon>Nocardioidaceae</taxon>
        <taxon>Nocardioides</taxon>
    </lineage>
</organism>
<sequence length="49" mass="5301">MTTLVEPSGATAAELAGHAHGWQLRAVEYDDGVVSNRYECDGCDAVWFT</sequence>
<name>A0A7Y9E923_9ACTN</name>
<dbReference type="Proteomes" id="UP000535511">
    <property type="component" value="Unassembled WGS sequence"/>
</dbReference>
<evidence type="ECO:0000313" key="2">
    <source>
        <dbReference type="Proteomes" id="UP000535511"/>
    </source>
</evidence>